<dbReference type="Pfam" id="PF03721">
    <property type="entry name" value="UDPG_MGDP_dh_N"/>
    <property type="match status" value="1"/>
</dbReference>
<accession>A0ABT1BYV4</accession>
<dbReference type="Pfam" id="PF00984">
    <property type="entry name" value="UDPG_MGDP_dh"/>
    <property type="match status" value="1"/>
</dbReference>
<reference evidence="10 11" key="1">
    <citation type="submission" date="2022-06" db="EMBL/GenBank/DDBJ databases">
        <title>A taxonomic note on the genus Prevotella: Description of four novel genera and emended description of the genera Hallella and Xylanibacter.</title>
        <authorList>
            <person name="Hitch T.C.A."/>
        </authorList>
    </citation>
    <scope>NUCLEOTIDE SEQUENCE [LARGE SCALE GENOMIC DNA]</scope>
    <source>
        <strain evidence="10 11">DSM 100619</strain>
    </source>
</reference>
<comment type="catalytic activity">
    <reaction evidence="7 8">
        <text>UDP-alpha-D-glucose + 2 NAD(+) + H2O = UDP-alpha-D-glucuronate + 2 NADH + 3 H(+)</text>
        <dbReference type="Rhea" id="RHEA:23596"/>
        <dbReference type="ChEBI" id="CHEBI:15377"/>
        <dbReference type="ChEBI" id="CHEBI:15378"/>
        <dbReference type="ChEBI" id="CHEBI:57540"/>
        <dbReference type="ChEBI" id="CHEBI:57945"/>
        <dbReference type="ChEBI" id="CHEBI:58052"/>
        <dbReference type="ChEBI" id="CHEBI:58885"/>
        <dbReference type="EC" id="1.1.1.22"/>
    </reaction>
</comment>
<dbReference type="PIRSF" id="PIRSF500134">
    <property type="entry name" value="UDPglc_DH_bac"/>
    <property type="match status" value="1"/>
</dbReference>
<comment type="similarity">
    <text evidence="2 8">Belongs to the UDP-glucose/GDP-mannose dehydrogenase family.</text>
</comment>
<evidence type="ECO:0000256" key="6">
    <source>
        <dbReference type="ARBA" id="ARBA00023027"/>
    </source>
</evidence>
<dbReference type="InterPro" id="IPR036291">
    <property type="entry name" value="NAD(P)-bd_dom_sf"/>
</dbReference>
<evidence type="ECO:0000256" key="5">
    <source>
        <dbReference type="ARBA" id="ARBA00023002"/>
    </source>
</evidence>
<protein>
    <recommendedName>
        <fullName evidence="4 8">UDP-glucose 6-dehydrogenase</fullName>
        <ecNumber evidence="3 8">1.1.1.22</ecNumber>
    </recommendedName>
</protein>
<dbReference type="SUPFAM" id="SSF48179">
    <property type="entry name" value="6-phosphogluconate dehydrogenase C-terminal domain-like"/>
    <property type="match status" value="1"/>
</dbReference>
<dbReference type="Gene3D" id="1.20.5.100">
    <property type="entry name" value="Cytochrome c1, transmembrane anchor, C-terminal"/>
    <property type="match status" value="1"/>
</dbReference>
<feature type="domain" description="UDP-glucose/GDP-mannose dehydrogenase C-terminal" evidence="9">
    <location>
        <begin position="335"/>
        <end position="431"/>
    </location>
</feature>
<evidence type="ECO:0000256" key="7">
    <source>
        <dbReference type="ARBA" id="ARBA00047473"/>
    </source>
</evidence>
<dbReference type="InterPro" id="IPR008927">
    <property type="entry name" value="6-PGluconate_DH-like_C_sf"/>
</dbReference>
<proteinExistence type="inferred from homology"/>
<dbReference type="NCBIfam" id="TIGR03026">
    <property type="entry name" value="NDP-sugDHase"/>
    <property type="match status" value="1"/>
</dbReference>
<dbReference type="InterPro" id="IPR028357">
    <property type="entry name" value="UDPglc_DH_bac"/>
</dbReference>
<dbReference type="EC" id="1.1.1.22" evidence="3 8"/>
<dbReference type="PIRSF" id="PIRSF000124">
    <property type="entry name" value="UDPglc_GDPman_dh"/>
    <property type="match status" value="1"/>
</dbReference>
<dbReference type="PANTHER" id="PTHR43750:SF3">
    <property type="entry name" value="UDP-GLUCOSE 6-DEHYDROGENASE TUAD"/>
    <property type="match status" value="1"/>
</dbReference>
<dbReference type="Gene3D" id="3.40.50.720">
    <property type="entry name" value="NAD(P)-binding Rossmann-like Domain"/>
    <property type="match status" value="2"/>
</dbReference>
<dbReference type="InterPro" id="IPR036220">
    <property type="entry name" value="UDP-Glc/GDP-Man_DH_C_sf"/>
</dbReference>
<evidence type="ECO:0000256" key="8">
    <source>
        <dbReference type="PIRNR" id="PIRNR000124"/>
    </source>
</evidence>
<dbReference type="Proteomes" id="UP001204015">
    <property type="component" value="Unassembled WGS sequence"/>
</dbReference>
<dbReference type="InterPro" id="IPR014027">
    <property type="entry name" value="UDP-Glc/GDP-Man_DH_C"/>
</dbReference>
<name>A0ABT1BYV4_9BACT</name>
<evidence type="ECO:0000313" key="10">
    <source>
        <dbReference type="EMBL" id="MCO6025607.1"/>
    </source>
</evidence>
<evidence type="ECO:0000256" key="4">
    <source>
        <dbReference type="ARBA" id="ARBA00015132"/>
    </source>
</evidence>
<dbReference type="RefSeq" id="WP_252760966.1">
    <property type="nucleotide sequence ID" value="NZ_JAMXLY010000022.1"/>
</dbReference>
<comment type="pathway">
    <text evidence="1">Nucleotide-sugar biosynthesis; UDP-alpha-D-glucuronate biosynthesis; UDP-alpha-D-glucuronate from UDP-alpha-D-glucose: step 1/1.</text>
</comment>
<dbReference type="InterPro" id="IPR001732">
    <property type="entry name" value="UDP-Glc/GDP-Man_DH_N"/>
</dbReference>
<dbReference type="PANTHER" id="PTHR43750">
    <property type="entry name" value="UDP-GLUCOSE 6-DEHYDROGENASE TUAD"/>
    <property type="match status" value="1"/>
</dbReference>
<keyword evidence="6 8" id="KW-0520">NAD</keyword>
<evidence type="ECO:0000259" key="9">
    <source>
        <dbReference type="SMART" id="SM00984"/>
    </source>
</evidence>
<sequence>MVITVFGLGFVGLTTALGFAEFGHTVYGVEVDQERLETIKKGHLPFLESGLDEALKRHLNRNFHPISLKELSEPIQKSECVYYCVGTPYGKDGQADLTYLFKAIDETLDLIKDDHFRVLVVKSTIPPSTTENRIIPHICERGVEIGNSTADTDQSGTLHIGIANNPEFLREGHCWDDFMNADRIVLGVSDDKSEKVLREVYASTSIPIFCVSLNTGEFIKYLSNTLLATLISFSNEMSEIADTIGHIDIAKAFHILHMDKRWGGASMSSYVYPGCGYGGYCLPKDTNALYAVAKSAGFDASILKNVINTNDNMPEFMAKRIIKAAGEKGKDSKIAILGLSFKPGSDDVRDTPSAKIIRQLIGQGYKHILGYDPVANEEFKKYYDLPLVYYDRFEAILKDADILVIATAWDEFKSVRSLTDKKIVDCRYILD</sequence>
<keyword evidence="11" id="KW-1185">Reference proteome</keyword>
<gene>
    <name evidence="10" type="ORF">NG821_07110</name>
</gene>
<evidence type="ECO:0000313" key="11">
    <source>
        <dbReference type="Proteomes" id="UP001204015"/>
    </source>
</evidence>
<evidence type="ECO:0000256" key="2">
    <source>
        <dbReference type="ARBA" id="ARBA00006601"/>
    </source>
</evidence>
<evidence type="ECO:0000256" key="1">
    <source>
        <dbReference type="ARBA" id="ARBA00004701"/>
    </source>
</evidence>
<evidence type="ECO:0000256" key="3">
    <source>
        <dbReference type="ARBA" id="ARBA00012954"/>
    </source>
</evidence>
<dbReference type="InterPro" id="IPR014026">
    <property type="entry name" value="UDP-Glc/GDP-Man_DH_dimer"/>
</dbReference>
<dbReference type="SUPFAM" id="SSF52413">
    <property type="entry name" value="UDP-glucose/GDP-mannose dehydrogenase C-terminal domain"/>
    <property type="match status" value="1"/>
</dbReference>
<keyword evidence="5 8" id="KW-0560">Oxidoreductase</keyword>
<organism evidence="10 11">
    <name type="scientific">Segatella cerevisiae</name>
    <dbReference type="NCBI Taxonomy" id="2053716"/>
    <lineage>
        <taxon>Bacteria</taxon>
        <taxon>Pseudomonadati</taxon>
        <taxon>Bacteroidota</taxon>
        <taxon>Bacteroidia</taxon>
        <taxon>Bacteroidales</taxon>
        <taxon>Prevotellaceae</taxon>
        <taxon>Segatella</taxon>
    </lineage>
</organism>
<dbReference type="SUPFAM" id="SSF51735">
    <property type="entry name" value="NAD(P)-binding Rossmann-fold domains"/>
    <property type="match status" value="1"/>
</dbReference>
<dbReference type="InterPro" id="IPR017476">
    <property type="entry name" value="UDP-Glc/GDP-Man"/>
</dbReference>
<dbReference type="Pfam" id="PF03720">
    <property type="entry name" value="UDPG_MGDP_dh_C"/>
    <property type="match status" value="1"/>
</dbReference>
<dbReference type="SMART" id="SM00984">
    <property type="entry name" value="UDPG_MGDP_dh_C"/>
    <property type="match status" value="1"/>
</dbReference>
<dbReference type="EMBL" id="JAMXLY010000022">
    <property type="protein sequence ID" value="MCO6025607.1"/>
    <property type="molecule type" value="Genomic_DNA"/>
</dbReference>
<comment type="caution">
    <text evidence="10">The sequence shown here is derived from an EMBL/GenBank/DDBJ whole genome shotgun (WGS) entry which is preliminary data.</text>
</comment>